<sequence>MPAPTDLLVTTEWLDANLDRDDLRVVDMRGYVVARPLEPGVEHADYRGAREEYERSHIPGAVYVDWTVDIVDPDDPVPAQVAPPERFARAMSERGIGDGTHVVAVDHGGGQFATRLWWALNYYGHPNVSVLQGGWNRWVDEERRVESGEVKPRPAVFTPKLRRELRLTAEQLAARLGEPGLDLIDARDAGQYTGARRRGPRGGHIPGARNLPRELFFAPEGGFLPLDELRNTVARSHLSPDRPVVAYCNGGVAATVILFNLARLGFTDLANYDGSWNEWGARTDLPTE</sequence>
<keyword evidence="3" id="KW-0670">Pyruvate</keyword>
<dbReference type="PROSITE" id="PS00380">
    <property type="entry name" value="RHODANESE_1"/>
    <property type="match status" value="1"/>
</dbReference>
<evidence type="ECO:0000313" key="3">
    <source>
        <dbReference type="EMBL" id="QEH32626.1"/>
    </source>
</evidence>
<dbReference type="PANTHER" id="PTHR43855">
    <property type="entry name" value="THIOSULFATE SULFURTRANSFERASE"/>
    <property type="match status" value="1"/>
</dbReference>
<dbReference type="Gene3D" id="3.40.250.10">
    <property type="entry name" value="Rhodanese-like domain"/>
    <property type="match status" value="2"/>
</dbReference>
<dbReference type="CDD" id="cd01449">
    <property type="entry name" value="TST_Repeat_2"/>
    <property type="match status" value="1"/>
</dbReference>
<dbReference type="EC" id="2.8.1.2" evidence="3"/>
<accession>A0A5B9VVZ4</accession>
<dbReference type="CDD" id="cd01448">
    <property type="entry name" value="TST_Repeat_1"/>
    <property type="match status" value="1"/>
</dbReference>
<reference evidence="3 4" key="1">
    <citation type="submission" date="2019-08" db="EMBL/GenBank/DDBJ databases">
        <title>Deep-cultivation of Planctomycetes and their phenomic and genomic characterization uncovers novel biology.</title>
        <authorList>
            <person name="Wiegand S."/>
            <person name="Jogler M."/>
            <person name="Boedeker C."/>
            <person name="Pinto D."/>
            <person name="Vollmers J."/>
            <person name="Rivas-Marin E."/>
            <person name="Kohn T."/>
            <person name="Peeters S.H."/>
            <person name="Heuer A."/>
            <person name="Rast P."/>
            <person name="Oberbeckmann S."/>
            <person name="Bunk B."/>
            <person name="Jeske O."/>
            <person name="Meyerdierks A."/>
            <person name="Storesund J.E."/>
            <person name="Kallscheuer N."/>
            <person name="Luecker S."/>
            <person name="Lage O.M."/>
            <person name="Pohl T."/>
            <person name="Merkel B.J."/>
            <person name="Hornburger P."/>
            <person name="Mueller R.-W."/>
            <person name="Bruemmer F."/>
            <person name="Labrenz M."/>
            <person name="Spormann A.M."/>
            <person name="Op den Camp H."/>
            <person name="Overmann J."/>
            <person name="Amann R."/>
            <person name="Jetten M.S.M."/>
            <person name="Mascher T."/>
            <person name="Medema M.H."/>
            <person name="Devos D.P."/>
            <person name="Kaster A.-K."/>
            <person name="Ovreas L."/>
            <person name="Rohde M."/>
            <person name="Galperin M.Y."/>
            <person name="Jogler C."/>
        </authorList>
    </citation>
    <scope>NUCLEOTIDE SEQUENCE [LARGE SCALE GENOMIC DNA]</scope>
    <source>
        <strain evidence="3 4">OJF2</strain>
    </source>
</reference>
<dbReference type="OrthoDB" id="9770030at2"/>
<keyword evidence="1" id="KW-0677">Repeat</keyword>
<dbReference type="SUPFAM" id="SSF52821">
    <property type="entry name" value="Rhodanese/Cell cycle control phosphatase"/>
    <property type="match status" value="2"/>
</dbReference>
<name>A0A5B9VVZ4_9BACT</name>
<dbReference type="Pfam" id="PF00581">
    <property type="entry name" value="Rhodanese"/>
    <property type="match status" value="2"/>
</dbReference>
<dbReference type="InterPro" id="IPR001763">
    <property type="entry name" value="Rhodanese-like_dom"/>
</dbReference>
<keyword evidence="3" id="KW-0808">Transferase</keyword>
<dbReference type="EMBL" id="CP042997">
    <property type="protein sequence ID" value="QEH32626.1"/>
    <property type="molecule type" value="Genomic_DNA"/>
</dbReference>
<dbReference type="AlphaFoldDB" id="A0A5B9VVZ4"/>
<evidence type="ECO:0000259" key="2">
    <source>
        <dbReference type="PROSITE" id="PS50206"/>
    </source>
</evidence>
<keyword evidence="4" id="KW-1185">Reference proteome</keyword>
<dbReference type="InterPro" id="IPR001307">
    <property type="entry name" value="Thiosulphate_STrfase_CS"/>
</dbReference>
<dbReference type="Proteomes" id="UP000324233">
    <property type="component" value="Chromosome"/>
</dbReference>
<dbReference type="GO" id="GO:0016784">
    <property type="term" value="F:3-mercaptopyruvate sulfurtransferase activity"/>
    <property type="evidence" value="ECO:0007669"/>
    <property type="project" value="UniProtKB-EC"/>
</dbReference>
<dbReference type="InterPro" id="IPR051126">
    <property type="entry name" value="Thiosulfate_sulfurtransferase"/>
</dbReference>
<dbReference type="PANTHER" id="PTHR43855:SF1">
    <property type="entry name" value="THIOSULFATE SULFURTRANSFERASE"/>
    <property type="match status" value="1"/>
</dbReference>
<evidence type="ECO:0000256" key="1">
    <source>
        <dbReference type="ARBA" id="ARBA00022737"/>
    </source>
</evidence>
<dbReference type="RefSeq" id="WP_148591945.1">
    <property type="nucleotide sequence ID" value="NZ_CP042997.1"/>
</dbReference>
<dbReference type="KEGG" id="agv:OJF2_11050"/>
<gene>
    <name evidence="3" type="primary">sseA_1</name>
    <name evidence="3" type="ORF">OJF2_11050</name>
</gene>
<dbReference type="InterPro" id="IPR036873">
    <property type="entry name" value="Rhodanese-like_dom_sf"/>
</dbReference>
<dbReference type="SMART" id="SM00450">
    <property type="entry name" value="RHOD"/>
    <property type="match status" value="2"/>
</dbReference>
<protein>
    <submittedName>
        <fullName evidence="3">3-mercaptopyruvate sulfurtransferase</fullName>
        <ecNumber evidence="3">2.8.1.2</ecNumber>
    </submittedName>
</protein>
<feature type="domain" description="Rhodanese" evidence="2">
    <location>
        <begin position="177"/>
        <end position="288"/>
    </location>
</feature>
<dbReference type="PROSITE" id="PS50206">
    <property type="entry name" value="RHODANESE_3"/>
    <property type="match status" value="2"/>
</dbReference>
<dbReference type="GO" id="GO:0004792">
    <property type="term" value="F:thiosulfate-cyanide sulfurtransferase activity"/>
    <property type="evidence" value="ECO:0007669"/>
    <property type="project" value="InterPro"/>
</dbReference>
<proteinExistence type="predicted"/>
<feature type="domain" description="Rhodanese" evidence="2">
    <location>
        <begin position="19"/>
        <end position="147"/>
    </location>
</feature>
<organism evidence="3 4">
    <name type="scientific">Aquisphaera giovannonii</name>
    <dbReference type="NCBI Taxonomy" id="406548"/>
    <lineage>
        <taxon>Bacteria</taxon>
        <taxon>Pseudomonadati</taxon>
        <taxon>Planctomycetota</taxon>
        <taxon>Planctomycetia</taxon>
        <taxon>Isosphaerales</taxon>
        <taxon>Isosphaeraceae</taxon>
        <taxon>Aquisphaera</taxon>
    </lineage>
</organism>
<evidence type="ECO:0000313" key="4">
    <source>
        <dbReference type="Proteomes" id="UP000324233"/>
    </source>
</evidence>